<organism evidence="5 6">
    <name type="scientific">Cladophialophora psammophila CBS 110553</name>
    <dbReference type="NCBI Taxonomy" id="1182543"/>
    <lineage>
        <taxon>Eukaryota</taxon>
        <taxon>Fungi</taxon>
        <taxon>Dikarya</taxon>
        <taxon>Ascomycota</taxon>
        <taxon>Pezizomycotina</taxon>
        <taxon>Eurotiomycetes</taxon>
        <taxon>Chaetothyriomycetidae</taxon>
        <taxon>Chaetothyriales</taxon>
        <taxon>Herpotrichiellaceae</taxon>
        <taxon>Cladophialophora</taxon>
    </lineage>
</organism>
<feature type="compositionally biased region" description="Basic and acidic residues" evidence="4">
    <location>
        <begin position="349"/>
        <end position="363"/>
    </location>
</feature>
<evidence type="ECO:0000256" key="2">
    <source>
        <dbReference type="ARBA" id="ARBA00022737"/>
    </source>
</evidence>
<feature type="compositionally biased region" description="Low complexity" evidence="4">
    <location>
        <begin position="771"/>
        <end position="783"/>
    </location>
</feature>
<dbReference type="STRING" id="1182543.W9VVR4"/>
<protein>
    <submittedName>
        <fullName evidence="5">Uncharacterized protein</fullName>
    </submittedName>
</protein>
<dbReference type="OrthoDB" id="2421129at2759"/>
<feature type="compositionally biased region" description="Polar residues" evidence="4">
    <location>
        <begin position="666"/>
        <end position="716"/>
    </location>
</feature>
<dbReference type="PROSITE" id="PS50082">
    <property type="entry name" value="WD_REPEATS_2"/>
    <property type="match status" value="5"/>
</dbReference>
<dbReference type="HOGENOM" id="CLU_002197_0_0_1"/>
<dbReference type="PROSITE" id="PS00678">
    <property type="entry name" value="WD_REPEATS_1"/>
    <property type="match status" value="2"/>
</dbReference>
<feature type="compositionally biased region" description="Polar residues" evidence="4">
    <location>
        <begin position="747"/>
        <end position="761"/>
    </location>
</feature>
<comment type="caution">
    <text evidence="5">The sequence shown here is derived from an EMBL/GenBank/DDBJ whole genome shotgun (WGS) entry which is preliminary data.</text>
</comment>
<feature type="repeat" description="WD" evidence="3">
    <location>
        <begin position="81"/>
        <end position="112"/>
    </location>
</feature>
<dbReference type="RefSeq" id="XP_007751347.1">
    <property type="nucleotide sequence ID" value="XM_007753157.1"/>
</dbReference>
<feature type="region of interest" description="Disordered" evidence="4">
    <location>
        <begin position="665"/>
        <end position="811"/>
    </location>
</feature>
<dbReference type="Pfam" id="PF00400">
    <property type="entry name" value="WD40"/>
    <property type="match status" value="4"/>
</dbReference>
<reference evidence="5 6" key="1">
    <citation type="submission" date="2013-03" db="EMBL/GenBank/DDBJ databases">
        <title>The Genome Sequence of Cladophialophora psammophila CBS 110553.</title>
        <authorList>
            <consortium name="The Broad Institute Genomics Platform"/>
            <person name="Cuomo C."/>
            <person name="de Hoog S."/>
            <person name="Gorbushina A."/>
            <person name="Walker B."/>
            <person name="Young S.K."/>
            <person name="Zeng Q."/>
            <person name="Gargeya S."/>
            <person name="Fitzgerald M."/>
            <person name="Haas B."/>
            <person name="Abouelleil A."/>
            <person name="Allen A.W."/>
            <person name="Alvarado L."/>
            <person name="Arachchi H.M."/>
            <person name="Berlin A.M."/>
            <person name="Chapman S.B."/>
            <person name="Gainer-Dewar J."/>
            <person name="Goldberg J."/>
            <person name="Griggs A."/>
            <person name="Gujja S."/>
            <person name="Hansen M."/>
            <person name="Howarth C."/>
            <person name="Imamovic A."/>
            <person name="Ireland A."/>
            <person name="Larimer J."/>
            <person name="McCowan C."/>
            <person name="Murphy C."/>
            <person name="Pearson M."/>
            <person name="Poon T.W."/>
            <person name="Priest M."/>
            <person name="Roberts A."/>
            <person name="Saif S."/>
            <person name="Shea T."/>
            <person name="Sisk P."/>
            <person name="Sykes S."/>
            <person name="Wortman J."/>
            <person name="Nusbaum C."/>
            <person name="Birren B."/>
        </authorList>
    </citation>
    <scope>NUCLEOTIDE SEQUENCE [LARGE SCALE GENOMIC DNA]</scope>
    <source>
        <strain evidence="5 6">CBS 110553</strain>
    </source>
</reference>
<dbReference type="InterPro" id="IPR015943">
    <property type="entry name" value="WD40/YVTN_repeat-like_dom_sf"/>
</dbReference>
<dbReference type="AlphaFoldDB" id="W9VVR4"/>
<dbReference type="EMBL" id="AMGX01000035">
    <property type="protein sequence ID" value="EXJ56321.1"/>
    <property type="molecule type" value="Genomic_DNA"/>
</dbReference>
<feature type="compositionally biased region" description="Low complexity" evidence="4">
    <location>
        <begin position="717"/>
        <end position="730"/>
    </location>
</feature>
<feature type="repeat" description="WD" evidence="3">
    <location>
        <begin position="125"/>
        <end position="160"/>
    </location>
</feature>
<dbReference type="InterPro" id="IPR051246">
    <property type="entry name" value="WDR48"/>
</dbReference>
<sequence>MAKKKRQRISYAVLPLASTPGGHRLGVNGLAFDEDRSILYTGGRDGVICAWDLDLEAQRLNQQGADAAKDKKSSVSFRKQVQAHTHWVNDIVLVKNNLGLVSASSDVTVKLWRPHAHESSQAYTIGSHSDYIKCLATPDRTSNWVASGGLDHRICLWDLNGGGKNLEINVGKVQDVVKGSVYCLRARGSLLASGGPESVVRLWDTKSGKGITKLVGHTDNVRDILISDDGDTLLTASSDQTIKVWSIAAGRCIHTLTMHSDSVWCMYSDDPNLAVFYSGDKSGLVAKTDTRRAMEIDDGVSVAVCQEHDGIARVLPVGDSVWTATSSSSVNRWLDVDTELEVETPPASPREERTASPEARSHLSPEPPASSPPATTNGTTNGEVEHRKRIPHNAVLRVSITALHPGRKHLGRHPNLSSTNLRKASEAMITDDLSLVVPIRGQPAETIEGQNGLIKHVMLNDRKRILTLDTAGEVVLWDLLKARRISPEGDNRNLTLKQCIPIKSFGRRHLDEVVPEVNTTESVANWCGVDTKTGKITVMLEENYCFDAEVYADELDLPSNLVFREDQRINLGKWVLRNLFSKLIDEEVARDEAYRRTLQNPVSTAPHSGLVRPGAPTSIKLPESVGTTPMVSPGTVVTPRASNGFSMVPATPGLAIGAATPGFAPLNTTLPPTAEETAQTPNGASSRSSRAQTPRVQTPHVQPTPSATESQSVDYFSSTNTTANSQSEASSESEKVPKTPGGGPALTESNAQGTLSTPTSPTEEKKKGLFGKKFGMGMSFPKKMTSRSSAEVKAPVVSTEERSSDTASLRSSEKDVEKVHIEDNFFGVVQKIRLEYDEHLESKTDQPLPQGITPSLPTETPVLSPPPHTTIIIQEDNPESGGLADQYRGEISELGNPAEVDALEKIAPMWLGDLLLRNQIPYKDTVKVSFVLHPYENLLPPIASPDGNARLNANRMLRAKKIMAYIAERIEAPPSQPTQSTDTTEGQQPTETQHSDIAPAPEAEQSSEAQLKPEEYLELYCQNQLVHPNTTLATLRVHVWRTGGDVVLYYKSNGRKKLTLPHPAQVPTDVESEETTGVVR</sequence>
<dbReference type="InterPro" id="IPR019775">
    <property type="entry name" value="WD40_repeat_CS"/>
</dbReference>
<dbReference type="Gene3D" id="2.130.10.10">
    <property type="entry name" value="YVTN repeat-like/Quinoprotein amine dehydrogenase"/>
    <property type="match status" value="2"/>
</dbReference>
<dbReference type="GO" id="GO:0043130">
    <property type="term" value="F:ubiquitin binding"/>
    <property type="evidence" value="ECO:0007669"/>
    <property type="project" value="TreeGrafter"/>
</dbReference>
<feature type="compositionally biased region" description="Low complexity" evidence="4">
    <location>
        <begin position="372"/>
        <end position="382"/>
    </location>
</feature>
<evidence type="ECO:0000256" key="1">
    <source>
        <dbReference type="ARBA" id="ARBA00022574"/>
    </source>
</evidence>
<feature type="repeat" description="WD" evidence="3">
    <location>
        <begin position="188"/>
        <end position="213"/>
    </location>
</feature>
<dbReference type="Proteomes" id="UP000019471">
    <property type="component" value="Unassembled WGS sequence"/>
</dbReference>
<name>W9VVR4_9EURO</name>
<dbReference type="Pfam" id="PF11816">
    <property type="entry name" value="DUF3337"/>
    <property type="match status" value="1"/>
</dbReference>
<dbReference type="PANTHER" id="PTHR19862">
    <property type="entry name" value="WD REPEAT-CONTAINING PROTEIN 48"/>
    <property type="match status" value="1"/>
</dbReference>
<dbReference type="GO" id="GO:0000724">
    <property type="term" value="P:double-strand break repair via homologous recombination"/>
    <property type="evidence" value="ECO:0007669"/>
    <property type="project" value="TreeGrafter"/>
</dbReference>
<evidence type="ECO:0000313" key="6">
    <source>
        <dbReference type="Proteomes" id="UP000019471"/>
    </source>
</evidence>
<feature type="region of interest" description="Disordered" evidence="4">
    <location>
        <begin position="970"/>
        <end position="1009"/>
    </location>
</feature>
<dbReference type="InterPro" id="IPR021772">
    <property type="entry name" value="WDR48/Bun107"/>
</dbReference>
<feature type="region of interest" description="Disordered" evidence="4">
    <location>
        <begin position="1060"/>
        <end position="1080"/>
    </location>
</feature>
<feature type="repeat" description="WD" evidence="3">
    <location>
        <begin position="20"/>
        <end position="54"/>
    </location>
</feature>
<keyword evidence="6" id="KW-1185">Reference proteome</keyword>
<keyword evidence="1 3" id="KW-0853">WD repeat</keyword>
<dbReference type="GeneID" id="19197274"/>
<evidence type="ECO:0000256" key="4">
    <source>
        <dbReference type="SAM" id="MobiDB-lite"/>
    </source>
</evidence>
<dbReference type="InterPro" id="IPR001680">
    <property type="entry name" value="WD40_rpt"/>
</dbReference>
<dbReference type="InterPro" id="IPR036322">
    <property type="entry name" value="WD40_repeat_dom_sf"/>
</dbReference>
<evidence type="ECO:0000256" key="3">
    <source>
        <dbReference type="PROSITE-ProRule" id="PRU00221"/>
    </source>
</evidence>
<proteinExistence type="predicted"/>
<feature type="compositionally biased region" description="Low complexity" evidence="4">
    <location>
        <begin position="998"/>
        <end position="1009"/>
    </location>
</feature>
<dbReference type="PROSITE" id="PS50294">
    <property type="entry name" value="WD_REPEATS_REGION"/>
    <property type="match status" value="2"/>
</dbReference>
<feature type="region of interest" description="Disordered" evidence="4">
    <location>
        <begin position="336"/>
        <end position="391"/>
    </location>
</feature>
<dbReference type="FunFam" id="2.130.10.10:FF:001614">
    <property type="entry name" value="WD repeat protein"/>
    <property type="match status" value="1"/>
</dbReference>
<evidence type="ECO:0000313" key="5">
    <source>
        <dbReference type="EMBL" id="EXJ56321.1"/>
    </source>
</evidence>
<dbReference type="SMART" id="SM00320">
    <property type="entry name" value="WD40"/>
    <property type="match status" value="7"/>
</dbReference>
<dbReference type="eggNOG" id="KOG0308">
    <property type="taxonomic scope" value="Eukaryota"/>
</dbReference>
<dbReference type="SUPFAM" id="SSF50978">
    <property type="entry name" value="WD40 repeat-like"/>
    <property type="match status" value="1"/>
</dbReference>
<gene>
    <name evidence="5" type="ORF">A1O5_12588</name>
</gene>
<keyword evidence="2" id="KW-0677">Repeat</keyword>
<feature type="region of interest" description="Disordered" evidence="4">
    <location>
        <begin position="602"/>
        <end position="632"/>
    </location>
</feature>
<dbReference type="CDD" id="cd00200">
    <property type="entry name" value="WD40"/>
    <property type="match status" value="1"/>
</dbReference>
<accession>W9VVR4</accession>
<dbReference type="PANTHER" id="PTHR19862:SF14">
    <property type="entry name" value="WD REPEAT-CONTAINING PROTEIN 48"/>
    <property type="match status" value="1"/>
</dbReference>
<feature type="repeat" description="WD" evidence="3">
    <location>
        <begin position="214"/>
        <end position="255"/>
    </location>
</feature>